<organism evidence="1 2">
    <name type="scientific">Tropicibacter oceani</name>
    <dbReference type="NCBI Taxonomy" id="3058420"/>
    <lineage>
        <taxon>Bacteria</taxon>
        <taxon>Pseudomonadati</taxon>
        <taxon>Pseudomonadota</taxon>
        <taxon>Alphaproteobacteria</taxon>
        <taxon>Rhodobacterales</taxon>
        <taxon>Roseobacteraceae</taxon>
        <taxon>Tropicibacter</taxon>
    </lineage>
</organism>
<reference evidence="1 2" key="1">
    <citation type="submission" date="2023-05" db="EMBL/GenBank/DDBJ databases">
        <title>YMD87, complete Genome.</title>
        <authorList>
            <person name="Zhang J."/>
            <person name="Xu X."/>
        </authorList>
    </citation>
    <scope>NUCLEOTIDE SEQUENCE [LARGE SCALE GENOMIC DNA]</scope>
    <source>
        <strain evidence="1 2">YMD87</strain>
    </source>
</reference>
<evidence type="ECO:0000313" key="2">
    <source>
        <dbReference type="Proteomes" id="UP001241605"/>
    </source>
</evidence>
<gene>
    <name evidence="1" type="ORF">QF118_03645</name>
</gene>
<sequence length="54" mass="5484">MTIFRVAFIVLSTAAIGGTSYVSYYGAGGESTDLDQSVRVASGGRVGGVVGRVK</sequence>
<evidence type="ECO:0000313" key="1">
    <source>
        <dbReference type="EMBL" id="WGW04655.1"/>
    </source>
</evidence>
<dbReference type="Proteomes" id="UP001241605">
    <property type="component" value="Chromosome"/>
</dbReference>
<dbReference type="EMBL" id="CP124616">
    <property type="protein sequence ID" value="WGW04655.1"/>
    <property type="molecule type" value="Genomic_DNA"/>
</dbReference>
<proteinExistence type="predicted"/>
<dbReference type="RefSeq" id="WP_282301291.1">
    <property type="nucleotide sequence ID" value="NZ_CP124616.1"/>
</dbReference>
<accession>A0ABY8QJ36</accession>
<protein>
    <submittedName>
        <fullName evidence="1">Uncharacterized protein</fullName>
    </submittedName>
</protein>
<keyword evidence="2" id="KW-1185">Reference proteome</keyword>
<name>A0ABY8QJ36_9RHOB</name>